<reference evidence="7" key="1">
    <citation type="submission" date="2021-03" db="EMBL/GenBank/DDBJ databases">
        <authorList>
            <person name="Bekaert M."/>
        </authorList>
    </citation>
    <scope>NUCLEOTIDE SEQUENCE</scope>
</reference>
<protein>
    <submittedName>
        <fullName evidence="7">GPR157</fullName>
    </submittedName>
</protein>
<evidence type="ECO:0000256" key="5">
    <source>
        <dbReference type="SAM" id="MobiDB-lite"/>
    </source>
</evidence>
<dbReference type="GO" id="GO:0004930">
    <property type="term" value="F:G protein-coupled receptor activity"/>
    <property type="evidence" value="ECO:0007669"/>
    <property type="project" value="TreeGrafter"/>
</dbReference>
<keyword evidence="3 6" id="KW-1133">Transmembrane helix</keyword>
<keyword evidence="2 6" id="KW-0812">Transmembrane</keyword>
<evidence type="ECO:0000256" key="2">
    <source>
        <dbReference type="ARBA" id="ARBA00022692"/>
    </source>
</evidence>
<name>A0A8S3URX5_MYTED</name>
<evidence type="ECO:0000256" key="1">
    <source>
        <dbReference type="ARBA" id="ARBA00004141"/>
    </source>
</evidence>
<organism evidence="7 8">
    <name type="scientific">Mytilus edulis</name>
    <name type="common">Blue mussel</name>
    <dbReference type="NCBI Taxonomy" id="6550"/>
    <lineage>
        <taxon>Eukaryota</taxon>
        <taxon>Metazoa</taxon>
        <taxon>Spiralia</taxon>
        <taxon>Lophotrochozoa</taxon>
        <taxon>Mollusca</taxon>
        <taxon>Bivalvia</taxon>
        <taxon>Autobranchia</taxon>
        <taxon>Pteriomorphia</taxon>
        <taxon>Mytilida</taxon>
        <taxon>Mytiloidea</taxon>
        <taxon>Mytilidae</taxon>
        <taxon>Mytilinae</taxon>
        <taxon>Mytilus</taxon>
    </lineage>
</organism>
<evidence type="ECO:0000256" key="6">
    <source>
        <dbReference type="SAM" id="Phobius"/>
    </source>
</evidence>
<dbReference type="SUPFAM" id="SSF81321">
    <property type="entry name" value="Family A G protein-coupled receptor-like"/>
    <property type="match status" value="1"/>
</dbReference>
<feature type="region of interest" description="Disordered" evidence="5">
    <location>
        <begin position="303"/>
        <end position="345"/>
    </location>
</feature>
<accession>A0A8S3URX5</accession>
<keyword evidence="4 6" id="KW-0472">Membrane</keyword>
<comment type="caution">
    <text evidence="7">The sequence shown here is derived from an EMBL/GenBank/DDBJ whole genome shotgun (WGS) entry which is preliminary data.</text>
</comment>
<gene>
    <name evidence="7" type="ORF">MEDL_60608</name>
</gene>
<feature type="transmembrane region" description="Helical" evidence="6">
    <location>
        <begin position="136"/>
        <end position="158"/>
    </location>
</feature>
<dbReference type="EMBL" id="CAJPWZ010002951">
    <property type="protein sequence ID" value="CAG2248775.1"/>
    <property type="molecule type" value="Genomic_DNA"/>
</dbReference>
<dbReference type="GO" id="GO:0005886">
    <property type="term" value="C:plasma membrane"/>
    <property type="evidence" value="ECO:0007669"/>
    <property type="project" value="TreeGrafter"/>
</dbReference>
<feature type="transmembrane region" description="Helical" evidence="6">
    <location>
        <begin position="179"/>
        <end position="197"/>
    </location>
</feature>
<dbReference type="PANTHER" id="PTHR23112:SF47">
    <property type="entry name" value="G-PROTEIN COUPLED RECEPTOR 157"/>
    <property type="match status" value="1"/>
</dbReference>
<feature type="compositionally biased region" description="Basic and acidic residues" evidence="5">
    <location>
        <begin position="492"/>
        <end position="512"/>
    </location>
</feature>
<feature type="compositionally biased region" description="Basic and acidic residues" evidence="5">
    <location>
        <begin position="409"/>
        <end position="472"/>
    </location>
</feature>
<feature type="transmembrane region" description="Helical" evidence="6">
    <location>
        <begin position="30"/>
        <end position="53"/>
    </location>
</feature>
<evidence type="ECO:0000313" key="8">
    <source>
        <dbReference type="Proteomes" id="UP000683360"/>
    </source>
</evidence>
<evidence type="ECO:0000256" key="4">
    <source>
        <dbReference type="ARBA" id="ARBA00023136"/>
    </source>
</evidence>
<dbReference type="OrthoDB" id="100006at2759"/>
<keyword evidence="8" id="KW-1185">Reference proteome</keyword>
<proteinExistence type="predicted"/>
<feature type="compositionally biased region" description="Basic and acidic residues" evidence="5">
    <location>
        <begin position="361"/>
        <end position="402"/>
    </location>
</feature>
<sequence>MVLNSNETVALVSSSVNGTSISSDGLDWPYIILTAIVSSLSIFGGLGITFIYVLYKDLRTPGRRLLVYLSLMDALTAFGNILGVIWLIHRDSPVIHKSMAYSTITIIALSTNVLGYDTTLDQPSWCWIDPRVPHALFWQFFTGKFWEICTYIATIVLYSMSKTTLTKAKKTRKAALQEANLKLTFVPVVFIVFRFWGTLRFLLGFFAHDYASSGDSRWIAILQGIGDSIQGFANFVFYVCLTEQYADHIVRYNTQGYPSTAREGTISQGYPSTERETDDITGIPKYRERDKQTGIPKYSEREGRYHRDTQVQRERETEDIKGIPKDTQVQRERDRRYHGDTQVHREKDDITGIPKYSERERDVITGTPKYRERDRRYHGDTQVQRERDDITGIPKYSERETDVITGTPKYRERDRRYHRDTQEQRERDRRYHRDTQVHSERDRRYHRDTQVQRERDRRYHRDTQVQREREIDDITGIPKYRERQTISQGHPSTERERDRRYHRDTQVQRERGTISQGYPSTLRERQTISQDTQTFKFETNNSLKDTKRNLNIEQSGLTN</sequence>
<feature type="region of interest" description="Disordered" evidence="5">
    <location>
        <begin position="361"/>
        <end position="519"/>
    </location>
</feature>
<comment type="subcellular location">
    <subcellularLocation>
        <location evidence="1">Membrane</location>
        <topology evidence="1">Multi-pass membrane protein</topology>
    </subcellularLocation>
</comment>
<dbReference type="Gene3D" id="1.20.1070.10">
    <property type="entry name" value="Rhodopsin 7-helix transmembrane proteins"/>
    <property type="match status" value="1"/>
</dbReference>
<dbReference type="AlphaFoldDB" id="A0A8S3URX5"/>
<dbReference type="GO" id="GO:0007189">
    <property type="term" value="P:adenylate cyclase-activating G protein-coupled receptor signaling pathway"/>
    <property type="evidence" value="ECO:0007669"/>
    <property type="project" value="TreeGrafter"/>
</dbReference>
<feature type="transmembrane region" description="Helical" evidence="6">
    <location>
        <begin position="65"/>
        <end position="87"/>
    </location>
</feature>
<evidence type="ECO:0000313" key="7">
    <source>
        <dbReference type="EMBL" id="CAG2248775.1"/>
    </source>
</evidence>
<dbReference type="Proteomes" id="UP000683360">
    <property type="component" value="Unassembled WGS sequence"/>
</dbReference>
<evidence type="ECO:0000256" key="3">
    <source>
        <dbReference type="ARBA" id="ARBA00022989"/>
    </source>
</evidence>
<dbReference type="PANTHER" id="PTHR23112">
    <property type="entry name" value="G PROTEIN-COUPLED RECEPTOR 157-RELATED"/>
    <property type="match status" value="1"/>
</dbReference>